<dbReference type="GeneID" id="98672429"/>
<dbReference type="GO" id="GO:0004553">
    <property type="term" value="F:hydrolase activity, hydrolyzing O-glycosyl compounds"/>
    <property type="evidence" value="ECO:0007669"/>
    <property type="project" value="UniProtKB-ARBA"/>
</dbReference>
<evidence type="ECO:0000313" key="4">
    <source>
        <dbReference type="Proteomes" id="UP000319374"/>
    </source>
</evidence>
<dbReference type="RefSeq" id="WP_141427694.1">
    <property type="nucleotide sequence ID" value="NZ_AP019736.1"/>
</dbReference>
<feature type="chain" id="PRO_5021383565" evidence="1">
    <location>
        <begin position="25"/>
        <end position="413"/>
    </location>
</feature>
<reference evidence="4" key="1">
    <citation type="submission" date="2019-06" db="EMBL/GenBank/DDBJ databases">
        <title>Alistipes onderdonkii subsp. vulgaris subsp. nov., Alistipes dispar sp. nov. and Alistipes communis sp. nov., isolated from human faeces, and creation of Alistipes onderdonkii subsp. onderdonkii subsp. nov.</title>
        <authorList>
            <person name="Sakamoto M."/>
            <person name="Ikeyama N."/>
            <person name="Ogata Y."/>
            <person name="Suda W."/>
            <person name="Iino T."/>
            <person name="Hattori M."/>
            <person name="Ohkuma M."/>
        </authorList>
    </citation>
    <scope>NUCLEOTIDE SEQUENCE [LARGE SCALE GENOMIC DNA]</scope>
    <source>
        <strain evidence="4">5CPEGH6</strain>
    </source>
</reference>
<dbReference type="EMBL" id="AP019736">
    <property type="protein sequence ID" value="BBL05820.1"/>
    <property type="molecule type" value="Genomic_DNA"/>
</dbReference>
<name>A0A4Y1WXZ0_9BACT</name>
<dbReference type="AlphaFoldDB" id="A0A4Y1WXZ0"/>
<dbReference type="Gene3D" id="2.60.40.1740">
    <property type="entry name" value="hypothetical protein (bacova_03559)"/>
    <property type="match status" value="1"/>
</dbReference>
<sequence>MRTILNGRCRALLAGAALLTTAFGCDNADLGAIDNAAYIAEAQKETSSTVEVGNDGATASLTARLGGKADGEYSFRIEADPEVLERFNALNGTSYTLLPETGYEIPGDPLVIGTGDVAATPVAIKILPYTQEMDDSGQTYALPVTLRSLDGRMTVLDDASQFLIVCNRKKIVPAPVFNSEYATGGVTKRNRVILNMKDAPITFTAYTFEFMMYKEAFDYRNYMIVGFDNEDGLGNRMWVRFEASSTTADQENRWMQINSVVKPAVTATAPCEAKKWQHVAIVFDGSSTKLYLDGSLVADKATASPSITFRHFSFLPQPSYCTSTISFREARLWNTVRTEAQLKNNMNSVDPNSEGLLGYWKMDEGQGYVFKDATGHGNDGECTYSNAGDIWDPQVYGPATGLKWVEDMNEMDE</sequence>
<keyword evidence="1" id="KW-0732">Signal</keyword>
<feature type="signal peptide" evidence="1">
    <location>
        <begin position="1"/>
        <end position="24"/>
    </location>
</feature>
<dbReference type="OrthoDB" id="2582440at2"/>
<dbReference type="GO" id="GO:0005975">
    <property type="term" value="P:carbohydrate metabolic process"/>
    <property type="evidence" value="ECO:0007669"/>
    <property type="project" value="UniProtKB-ARBA"/>
</dbReference>
<dbReference type="PROSITE" id="PS51257">
    <property type="entry name" value="PROKAR_LIPOPROTEIN"/>
    <property type="match status" value="1"/>
</dbReference>
<dbReference type="InterPro" id="IPR013320">
    <property type="entry name" value="ConA-like_dom_sf"/>
</dbReference>
<organism evidence="3 4">
    <name type="scientific">Alistipes dispar</name>
    <dbReference type="NCBI Taxonomy" id="2585119"/>
    <lineage>
        <taxon>Bacteria</taxon>
        <taxon>Pseudomonadati</taxon>
        <taxon>Bacteroidota</taxon>
        <taxon>Bacteroidia</taxon>
        <taxon>Bacteroidales</taxon>
        <taxon>Rikenellaceae</taxon>
        <taxon>Alistipes</taxon>
    </lineage>
</organism>
<dbReference type="Pfam" id="PF13385">
    <property type="entry name" value="Laminin_G_3"/>
    <property type="match status" value="1"/>
</dbReference>
<proteinExistence type="predicted"/>
<protein>
    <submittedName>
        <fullName evidence="3">Phospholipase</fullName>
    </submittedName>
</protein>
<dbReference type="Gene3D" id="2.60.120.200">
    <property type="match status" value="1"/>
</dbReference>
<accession>A0A4Y1WXZ0</accession>
<dbReference type="Proteomes" id="UP000319374">
    <property type="component" value="Chromosome"/>
</dbReference>
<evidence type="ECO:0000259" key="2">
    <source>
        <dbReference type="Pfam" id="PF08522"/>
    </source>
</evidence>
<keyword evidence="4" id="KW-1185">Reference proteome</keyword>
<dbReference type="KEGG" id="ada:A5CPEGH6_04580"/>
<evidence type="ECO:0000313" key="3">
    <source>
        <dbReference type="EMBL" id="BBL05820.1"/>
    </source>
</evidence>
<evidence type="ECO:0000256" key="1">
    <source>
        <dbReference type="SAM" id="SignalP"/>
    </source>
</evidence>
<dbReference type="SUPFAM" id="SSF49899">
    <property type="entry name" value="Concanavalin A-like lectins/glucanases"/>
    <property type="match status" value="1"/>
</dbReference>
<feature type="domain" description="BT-3987-like N-terminal" evidence="2">
    <location>
        <begin position="34"/>
        <end position="151"/>
    </location>
</feature>
<gene>
    <name evidence="3" type="ORF">A5CPEGH6_04580</name>
</gene>
<dbReference type="InterPro" id="IPR013728">
    <property type="entry name" value="BT_3987-like_N"/>
</dbReference>
<dbReference type="Pfam" id="PF08522">
    <property type="entry name" value="BT_3987-like_N"/>
    <property type="match status" value="1"/>
</dbReference>